<dbReference type="PANTHER" id="PTHR30558:SF3">
    <property type="entry name" value="BIOPOLYMER TRANSPORT PROTEIN EXBD-RELATED"/>
    <property type="match status" value="1"/>
</dbReference>
<dbReference type="Pfam" id="PF02472">
    <property type="entry name" value="ExbD"/>
    <property type="match status" value="1"/>
</dbReference>
<evidence type="ECO:0000256" key="4">
    <source>
        <dbReference type="ARBA" id="ARBA00022692"/>
    </source>
</evidence>
<keyword evidence="5 8" id="KW-1133">Transmembrane helix</keyword>
<keyword evidence="7" id="KW-0813">Transport</keyword>
<reference evidence="9 10" key="1">
    <citation type="submission" date="2016-06" db="EMBL/GenBank/DDBJ databases">
        <title>Draft genome of Moraxella atlantae CCUG 66109.</title>
        <authorList>
            <person name="Salva-Serra F."/>
            <person name="Engstrom-Jakobsson H."/>
            <person name="Thorell K."/>
            <person name="Gonzales-Siles L."/>
            <person name="Karlsson R."/>
            <person name="Boulund F."/>
            <person name="Engstrand L."/>
            <person name="Kristiansson E."/>
            <person name="Moore E."/>
        </authorList>
    </citation>
    <scope>NUCLEOTIDE SEQUENCE [LARGE SCALE GENOMIC DNA]</scope>
    <source>
        <strain evidence="9 10">CCUG 66109</strain>
    </source>
</reference>
<comment type="similarity">
    <text evidence="2 7">Belongs to the ExbD/TolR family.</text>
</comment>
<evidence type="ECO:0000313" key="10">
    <source>
        <dbReference type="Proteomes" id="UP000092508"/>
    </source>
</evidence>
<comment type="subcellular location">
    <subcellularLocation>
        <location evidence="1">Cell membrane</location>
        <topology evidence="1">Single-pass membrane protein</topology>
    </subcellularLocation>
    <subcellularLocation>
        <location evidence="7">Cell membrane</location>
        <topology evidence="7">Single-pass type II membrane protein</topology>
    </subcellularLocation>
</comment>
<evidence type="ECO:0000256" key="7">
    <source>
        <dbReference type="RuleBase" id="RU003879"/>
    </source>
</evidence>
<proteinExistence type="inferred from homology"/>
<evidence type="ECO:0000313" key="9">
    <source>
        <dbReference type="EMBL" id="OBX73066.1"/>
    </source>
</evidence>
<dbReference type="GO" id="GO:0005886">
    <property type="term" value="C:plasma membrane"/>
    <property type="evidence" value="ECO:0007669"/>
    <property type="project" value="UniProtKB-SubCell"/>
</dbReference>
<keyword evidence="4 7" id="KW-0812">Transmembrane</keyword>
<evidence type="ECO:0000256" key="8">
    <source>
        <dbReference type="SAM" id="Phobius"/>
    </source>
</evidence>
<name>A0A1B8Q8K5_9GAMM</name>
<dbReference type="RefSeq" id="WP_067238769.1">
    <property type="nucleotide sequence ID" value="NZ_CP171125.1"/>
</dbReference>
<evidence type="ECO:0000256" key="6">
    <source>
        <dbReference type="ARBA" id="ARBA00023136"/>
    </source>
</evidence>
<feature type="transmembrane region" description="Helical" evidence="8">
    <location>
        <begin position="21"/>
        <end position="38"/>
    </location>
</feature>
<gene>
    <name evidence="9" type="ORF">A9308_01055</name>
</gene>
<dbReference type="GO" id="GO:0022857">
    <property type="term" value="F:transmembrane transporter activity"/>
    <property type="evidence" value="ECO:0007669"/>
    <property type="project" value="InterPro"/>
</dbReference>
<keyword evidence="3" id="KW-1003">Cell membrane</keyword>
<dbReference type="Proteomes" id="UP000092508">
    <property type="component" value="Unassembled WGS sequence"/>
</dbReference>
<evidence type="ECO:0000256" key="1">
    <source>
        <dbReference type="ARBA" id="ARBA00004162"/>
    </source>
</evidence>
<sequence length="158" mass="16805">MRFRRPSVEPVEINLTPMIDCLLFLIVFLLLSMTFNHFSKLNIVLPQAEGVPIVEKDKRIEVSIQKDGSYAVNGIALSGTGAGELAAMVRQEAGDDRNMLFVISADADATHQSVVRAMDVAGSLGFINLNISTVIPAGAAVDLLNASPTAAKPVGVAR</sequence>
<keyword evidence="7" id="KW-0653">Protein transport</keyword>
<comment type="caution">
    <text evidence="9">The sequence shown here is derived from an EMBL/GenBank/DDBJ whole genome shotgun (WGS) entry which is preliminary data.</text>
</comment>
<dbReference type="EMBL" id="LZMZ01000053">
    <property type="protein sequence ID" value="OBX73066.1"/>
    <property type="molecule type" value="Genomic_DNA"/>
</dbReference>
<dbReference type="InterPro" id="IPR003400">
    <property type="entry name" value="ExbD"/>
</dbReference>
<evidence type="ECO:0000256" key="5">
    <source>
        <dbReference type="ARBA" id="ARBA00022989"/>
    </source>
</evidence>
<evidence type="ECO:0000256" key="3">
    <source>
        <dbReference type="ARBA" id="ARBA00022475"/>
    </source>
</evidence>
<dbReference type="PANTHER" id="PTHR30558">
    <property type="entry name" value="EXBD MEMBRANE COMPONENT OF PMF-DRIVEN MACROMOLECULE IMPORT SYSTEM"/>
    <property type="match status" value="1"/>
</dbReference>
<accession>A0A1B8Q8K5</accession>
<dbReference type="AlphaFoldDB" id="A0A1B8Q8K5"/>
<keyword evidence="6 8" id="KW-0472">Membrane</keyword>
<organism evidence="9 10">
    <name type="scientific">Faucicola atlantae</name>
    <dbReference type="NCBI Taxonomy" id="34059"/>
    <lineage>
        <taxon>Bacteria</taxon>
        <taxon>Pseudomonadati</taxon>
        <taxon>Pseudomonadota</taxon>
        <taxon>Gammaproteobacteria</taxon>
        <taxon>Moraxellales</taxon>
        <taxon>Moraxellaceae</taxon>
        <taxon>Faucicola</taxon>
    </lineage>
</organism>
<dbReference type="GO" id="GO:0015031">
    <property type="term" value="P:protein transport"/>
    <property type="evidence" value="ECO:0007669"/>
    <property type="project" value="UniProtKB-KW"/>
</dbReference>
<protein>
    <submittedName>
        <fullName evidence="9">Biopolymer transporter ExbD</fullName>
    </submittedName>
</protein>
<dbReference type="STRING" id="34059.A9308_01055"/>
<dbReference type="OrthoDB" id="9793581at2"/>
<dbReference type="Gene3D" id="3.30.420.270">
    <property type="match status" value="1"/>
</dbReference>
<evidence type="ECO:0000256" key="2">
    <source>
        <dbReference type="ARBA" id="ARBA00005811"/>
    </source>
</evidence>